<feature type="transmembrane region" description="Helical" evidence="1">
    <location>
        <begin position="171"/>
        <end position="191"/>
    </location>
</feature>
<gene>
    <name evidence="2" type="ORF">VNO77_50436</name>
</gene>
<feature type="transmembrane region" description="Helical" evidence="1">
    <location>
        <begin position="137"/>
        <end position="159"/>
    </location>
</feature>
<keyword evidence="1" id="KW-0812">Transmembrane</keyword>
<dbReference type="Proteomes" id="UP001367508">
    <property type="component" value="Unassembled WGS sequence"/>
</dbReference>
<evidence type="ECO:0000256" key="1">
    <source>
        <dbReference type="SAM" id="Phobius"/>
    </source>
</evidence>
<sequence length="647" mass="72114">MSAQKKGIYLYKIGNCILAYYKGGVHLAPTTPTVVGPGLPWDLSPTLTQAFPSMCGVHYPWFWVIDGSIIQHQKLADFGRLLVRPSEICGHRGVANSSIDDAWAGPTRAYFLVPFDIFVLLGWFCTCVGFFGSSPMMAFVMIPKILITTCRALCGAFNVDVAVCMDAWSLSIFLMLPGMGFILVLMMAFGVNSKTVVNKGVGCLVMLDDGSWVNRETLTVGLELTDLGWFHPTTCHALCGAFNVDVAVCLKAWSPFDILNASRCIVSSCWWFHPWFRCGVLWLWLILNMLRHGFHSRANDGFWGELQNRGVGCLVMLDDGSWVNRETLVTQIGLLDFPAWWIGIGEHPTTLRAVFSFPSCGGAGIDGFGVISPNNVPWLVWHLQRGCSRVLESLVPFDILNASRCIVSSCWWFHPWSHDGIRVPRKLPAHTRWLLRLYLEWLKVGSVAWLPHFEHVRMLLFRWGGQATTLFVFSVPNKYLNYGYLVMPSEADMAPFDVSICLHAFAIAGCGSLHGVGSSRREGLLAGMMVDFDTMHAFHFRFAFVHSYCDNACTMSLVIDGCYLVDPASSHMLVSKIKPCMSRSWTLGWVDRSASGVHRLPRPFCRRCAPGLNWPGRASGAVTLKKLECSKQAYALDTLAWDNTTGF</sequence>
<proteinExistence type="predicted"/>
<reference evidence="2 3" key="1">
    <citation type="submission" date="2024-01" db="EMBL/GenBank/DDBJ databases">
        <title>The genomes of 5 underutilized Papilionoideae crops provide insights into root nodulation and disease resistanc.</title>
        <authorList>
            <person name="Jiang F."/>
        </authorList>
    </citation>
    <scope>NUCLEOTIDE SEQUENCE [LARGE SCALE GENOMIC DNA]</scope>
    <source>
        <strain evidence="2">LVBAO_FW01</strain>
        <tissue evidence="2">Leaves</tissue>
    </source>
</reference>
<protein>
    <submittedName>
        <fullName evidence="2">Uncharacterized protein</fullName>
    </submittedName>
</protein>
<organism evidence="2 3">
    <name type="scientific">Canavalia gladiata</name>
    <name type="common">Sword bean</name>
    <name type="synonym">Dolichos gladiatus</name>
    <dbReference type="NCBI Taxonomy" id="3824"/>
    <lineage>
        <taxon>Eukaryota</taxon>
        <taxon>Viridiplantae</taxon>
        <taxon>Streptophyta</taxon>
        <taxon>Embryophyta</taxon>
        <taxon>Tracheophyta</taxon>
        <taxon>Spermatophyta</taxon>
        <taxon>Magnoliopsida</taxon>
        <taxon>eudicotyledons</taxon>
        <taxon>Gunneridae</taxon>
        <taxon>Pentapetalae</taxon>
        <taxon>rosids</taxon>
        <taxon>fabids</taxon>
        <taxon>Fabales</taxon>
        <taxon>Fabaceae</taxon>
        <taxon>Papilionoideae</taxon>
        <taxon>50 kb inversion clade</taxon>
        <taxon>NPAAA clade</taxon>
        <taxon>indigoferoid/millettioid clade</taxon>
        <taxon>Phaseoleae</taxon>
        <taxon>Canavalia</taxon>
    </lineage>
</organism>
<keyword evidence="1" id="KW-1133">Transmembrane helix</keyword>
<dbReference type="AlphaFoldDB" id="A0AAN9JDT3"/>
<keyword evidence="3" id="KW-1185">Reference proteome</keyword>
<evidence type="ECO:0000313" key="3">
    <source>
        <dbReference type="Proteomes" id="UP001367508"/>
    </source>
</evidence>
<comment type="caution">
    <text evidence="2">The sequence shown here is derived from an EMBL/GenBank/DDBJ whole genome shotgun (WGS) entry which is preliminary data.</text>
</comment>
<keyword evidence="1" id="KW-0472">Membrane</keyword>
<evidence type="ECO:0000313" key="2">
    <source>
        <dbReference type="EMBL" id="KAK7296296.1"/>
    </source>
</evidence>
<dbReference type="PANTHER" id="PTHR34410:SF2">
    <property type="entry name" value="RRNA INTRON-ENCODED HOMING ENDONUCLEASE"/>
    <property type="match status" value="1"/>
</dbReference>
<feature type="transmembrane region" description="Helical" evidence="1">
    <location>
        <begin position="109"/>
        <end position="131"/>
    </location>
</feature>
<dbReference type="EMBL" id="JAYMYQ010000076">
    <property type="protein sequence ID" value="KAK7296296.1"/>
    <property type="molecule type" value="Genomic_DNA"/>
</dbReference>
<accession>A0AAN9JDT3</accession>
<dbReference type="PANTHER" id="PTHR34410">
    <property type="entry name" value="INTRON-ENCODED HOMING ENDONUCLEASE, PUTATIVE-RELATED"/>
    <property type="match status" value="1"/>
</dbReference>
<name>A0AAN9JDT3_CANGL</name>